<name>A0ACC0TUF6_9AGAM</name>
<reference evidence="1" key="1">
    <citation type="submission" date="2021-03" db="EMBL/GenBank/DDBJ databases">
        <title>Evolutionary priming and transition to the ectomycorrhizal habit in an iconic lineage of mushroom-forming fungi: is preadaptation a requirement?</title>
        <authorList>
            <consortium name="DOE Joint Genome Institute"/>
            <person name="Looney B.P."/>
            <person name="Miyauchi S."/>
            <person name="Morin E."/>
            <person name="Drula E."/>
            <person name="Courty P.E."/>
            <person name="Chicoki N."/>
            <person name="Fauchery L."/>
            <person name="Kohler A."/>
            <person name="Kuo A."/>
            <person name="LaButti K."/>
            <person name="Pangilinan J."/>
            <person name="Lipzen A."/>
            <person name="Riley R."/>
            <person name="Andreopoulos W."/>
            <person name="He G."/>
            <person name="Johnson J."/>
            <person name="Barry K.W."/>
            <person name="Grigoriev I.V."/>
            <person name="Nagy L."/>
            <person name="Hibbett D."/>
            <person name="Henrissat B."/>
            <person name="Matheny P.B."/>
            <person name="Labbe J."/>
            <person name="Martin A.F."/>
        </authorList>
    </citation>
    <scope>NUCLEOTIDE SEQUENCE</scope>
    <source>
        <strain evidence="1">BPL698</strain>
    </source>
</reference>
<sequence>MPAAPQIPNVETFTAMFRERLEKYNLQAELTALINDTTGTLIASSYVNPRARIAVIFGSGRNAAYMERVGNIHKIKNLGNRRRGANGHQLARSTRSNMNTLPRTKYDQIIDETSNKPGEQAFERLIFLGESLRLVICELIDVCVLFLRQNTYKIEIPYALDTAFLSLMESDPTEELLMIIGIFTHLLRARDDARGTAVLPGPGQTGRTARRSTERVRHRGDREQDGLPGRGMLRRRGRLSKYPGFADRVHEGLQDIFGDKGRNIVTYHVEDGSGVGSAIIAAMTKIRKEKGLYLNV</sequence>
<accession>A0ACC0TUF6</accession>
<dbReference type="Proteomes" id="UP001207468">
    <property type="component" value="Unassembled WGS sequence"/>
</dbReference>
<dbReference type="EMBL" id="JAGFNK010000596">
    <property type="protein sequence ID" value="KAI9447232.1"/>
    <property type="molecule type" value="Genomic_DNA"/>
</dbReference>
<gene>
    <name evidence="1" type="ORF">F5148DRAFT_1379582</name>
</gene>
<comment type="caution">
    <text evidence="1">The sequence shown here is derived from an EMBL/GenBank/DDBJ whole genome shotgun (WGS) entry which is preliminary data.</text>
</comment>
<proteinExistence type="predicted"/>
<organism evidence="1 2">
    <name type="scientific">Russula earlei</name>
    <dbReference type="NCBI Taxonomy" id="71964"/>
    <lineage>
        <taxon>Eukaryota</taxon>
        <taxon>Fungi</taxon>
        <taxon>Dikarya</taxon>
        <taxon>Basidiomycota</taxon>
        <taxon>Agaricomycotina</taxon>
        <taxon>Agaricomycetes</taxon>
        <taxon>Russulales</taxon>
        <taxon>Russulaceae</taxon>
        <taxon>Russula</taxon>
    </lineage>
</organism>
<protein>
    <submittedName>
        <fullName evidence="1">Uncharacterized protein</fullName>
    </submittedName>
</protein>
<evidence type="ECO:0000313" key="2">
    <source>
        <dbReference type="Proteomes" id="UP001207468"/>
    </source>
</evidence>
<evidence type="ECO:0000313" key="1">
    <source>
        <dbReference type="EMBL" id="KAI9447232.1"/>
    </source>
</evidence>
<keyword evidence="2" id="KW-1185">Reference proteome</keyword>